<evidence type="ECO:0000313" key="1">
    <source>
        <dbReference type="EMBL" id="XBN42160.1"/>
    </source>
</evidence>
<sequence length="108" mass="11757">MTGAYGITLVPAGTEGAFTCGDSSCGRAWLPDIIPSGRCPWEHLHDDPAPERSVHHIEAKVVFADGTEVQVLIAEGTDMAWGASTEYLADTLDLRAVVRDAFQDQWER</sequence>
<reference evidence="1" key="1">
    <citation type="submission" date="2024-05" db="EMBL/GenBank/DDBJ databases">
        <title>Complete genome sequence of bacteriophages Merry and Sunny infecting Microbacterium sp. isolated from an alkaline commercial outdoor algal pond.</title>
        <authorList>
            <person name="Levesque A.V."/>
            <person name="Rabines A.J."/>
            <person name="Alrubaiaan E."/>
            <person name="Oliver A."/>
            <person name="Allen E.E."/>
            <person name="Hazlebeck D."/>
            <person name="Pinowska A."/>
            <person name="Traller J.C."/>
            <person name="Zeigler Allen L."/>
        </authorList>
    </citation>
    <scope>NUCLEOTIDE SEQUENCE</scope>
</reference>
<dbReference type="EMBL" id="PP763432">
    <property type="protein sequence ID" value="XBN42160.1"/>
    <property type="molecule type" value="Genomic_DNA"/>
</dbReference>
<accession>A0AAU7J7N7</accession>
<proteinExistence type="predicted"/>
<name>A0AAU7J7N7_9VIRU</name>
<protein>
    <submittedName>
        <fullName evidence="1">Uncharacterized protein</fullName>
    </submittedName>
</protein>
<organism evidence="1">
    <name type="scientific">Microbacterium phage Sunny</name>
    <dbReference type="NCBI Taxonomy" id="3144828"/>
    <lineage>
        <taxon>Viruses</taxon>
    </lineage>
</organism>